<dbReference type="PANTHER" id="PTHR10924:SF4">
    <property type="entry name" value="GH15861P"/>
    <property type="match status" value="1"/>
</dbReference>
<proteinExistence type="predicted"/>
<dbReference type="Pfam" id="PF07690">
    <property type="entry name" value="MFS_1"/>
    <property type="match status" value="1"/>
</dbReference>
<sequence>MDHLYTADTIPRNGIYTITHTKAETKVYKRRIWMLFLFSFCSMLCGMMFTMYPSMSKLNMCYYGVGQEAIAWTTMISMVVYIVLVFPVSYIIDCIDLKWTVICTALFNTLACAVQFSTLSKDSFPYVMVSSCLSSIANVFVLGVPPFLAAKWFPSNELSRACAFGVSGNHLGVALGFVIPNYMITSVCENEDLIAAGKRNVAIFLTSVNLLVFFLINITFQNAPKFPPSLSQLQKRNTSPQPYHKIVFSLMKNVQFQLIFVVNGLMAGTYLAIITFLNNMILQYFPNKEVEAGWMGLFFIVTGLVGSIIAGYILDRTHRFKDTSVVICIASVLSIVLFNAVLPLETLLIQFLAIGILGFFLTSFLPIGYEYAIEITYPLSELVCACMINTSTQIFGIIITEMVANLLPKYGVIISNCSLIATLFICCIVIGFVTKDYKRSKKNMEINRRDPI</sequence>
<feature type="transmembrane region" description="Helical" evidence="5">
    <location>
        <begin position="325"/>
        <end position="342"/>
    </location>
</feature>
<comment type="subcellular location">
    <subcellularLocation>
        <location evidence="1">Membrane</location>
        <topology evidence="1">Multi-pass membrane protein</topology>
    </subcellularLocation>
</comment>
<dbReference type="PROSITE" id="PS50850">
    <property type="entry name" value="MFS"/>
    <property type="match status" value="1"/>
</dbReference>
<evidence type="ECO:0000256" key="2">
    <source>
        <dbReference type="ARBA" id="ARBA00022692"/>
    </source>
</evidence>
<feature type="transmembrane region" description="Helical" evidence="5">
    <location>
        <begin position="161"/>
        <end position="182"/>
    </location>
</feature>
<evidence type="ECO:0000313" key="7">
    <source>
        <dbReference type="EMBL" id="KAG8190182.1"/>
    </source>
</evidence>
<evidence type="ECO:0000256" key="5">
    <source>
        <dbReference type="SAM" id="Phobius"/>
    </source>
</evidence>
<feature type="transmembrane region" description="Helical" evidence="5">
    <location>
        <begin position="124"/>
        <end position="149"/>
    </location>
</feature>
<keyword evidence="8" id="KW-1185">Reference proteome</keyword>
<feature type="transmembrane region" description="Helical" evidence="5">
    <location>
        <begin position="293"/>
        <end position="313"/>
    </location>
</feature>
<evidence type="ECO:0000259" key="6">
    <source>
        <dbReference type="PROSITE" id="PS50850"/>
    </source>
</evidence>
<dbReference type="InterPro" id="IPR036259">
    <property type="entry name" value="MFS_trans_sf"/>
</dbReference>
<comment type="caution">
    <text evidence="7">The sequence shown here is derived from an EMBL/GenBank/DDBJ whole genome shotgun (WGS) entry which is preliminary data.</text>
</comment>
<dbReference type="EMBL" id="JAFNEN010000191">
    <property type="protein sequence ID" value="KAG8190182.1"/>
    <property type="molecule type" value="Genomic_DNA"/>
</dbReference>
<evidence type="ECO:0000256" key="3">
    <source>
        <dbReference type="ARBA" id="ARBA00022989"/>
    </source>
</evidence>
<protein>
    <recommendedName>
        <fullName evidence="6">Major facilitator superfamily (MFS) profile domain-containing protein</fullName>
    </recommendedName>
</protein>
<dbReference type="InterPro" id="IPR011701">
    <property type="entry name" value="MFS"/>
</dbReference>
<feature type="transmembrane region" description="Helical" evidence="5">
    <location>
        <begin position="258"/>
        <end position="281"/>
    </location>
</feature>
<accession>A0AAV6V0D6</accession>
<dbReference type="InterPro" id="IPR020846">
    <property type="entry name" value="MFS_dom"/>
</dbReference>
<dbReference type="GO" id="GO:0020037">
    <property type="term" value="F:heme binding"/>
    <property type="evidence" value="ECO:0007669"/>
    <property type="project" value="TreeGrafter"/>
</dbReference>
<dbReference type="GO" id="GO:0016020">
    <property type="term" value="C:membrane"/>
    <property type="evidence" value="ECO:0007669"/>
    <property type="project" value="UniProtKB-SubCell"/>
</dbReference>
<feature type="transmembrane region" description="Helical" evidence="5">
    <location>
        <begin position="99"/>
        <end position="118"/>
    </location>
</feature>
<dbReference type="GO" id="GO:0015232">
    <property type="term" value="F:heme transmembrane transporter activity"/>
    <property type="evidence" value="ECO:0007669"/>
    <property type="project" value="TreeGrafter"/>
</dbReference>
<organism evidence="7 8">
    <name type="scientific">Oedothorax gibbosus</name>
    <dbReference type="NCBI Taxonomy" id="931172"/>
    <lineage>
        <taxon>Eukaryota</taxon>
        <taxon>Metazoa</taxon>
        <taxon>Ecdysozoa</taxon>
        <taxon>Arthropoda</taxon>
        <taxon>Chelicerata</taxon>
        <taxon>Arachnida</taxon>
        <taxon>Araneae</taxon>
        <taxon>Araneomorphae</taxon>
        <taxon>Entelegynae</taxon>
        <taxon>Araneoidea</taxon>
        <taxon>Linyphiidae</taxon>
        <taxon>Erigoninae</taxon>
        <taxon>Oedothorax</taxon>
    </lineage>
</organism>
<keyword evidence="4 5" id="KW-0472">Membrane</keyword>
<dbReference type="PANTHER" id="PTHR10924">
    <property type="entry name" value="MAJOR FACILITATOR SUPERFAMILY PROTEIN-RELATED"/>
    <property type="match status" value="1"/>
</dbReference>
<keyword evidence="2 5" id="KW-0812">Transmembrane</keyword>
<feature type="transmembrane region" description="Helical" evidence="5">
    <location>
        <begin position="412"/>
        <end position="434"/>
    </location>
</feature>
<name>A0AAV6V0D6_9ARAC</name>
<dbReference type="Proteomes" id="UP000827092">
    <property type="component" value="Unassembled WGS sequence"/>
</dbReference>
<feature type="transmembrane region" description="Helical" evidence="5">
    <location>
        <begin position="348"/>
        <end position="367"/>
    </location>
</feature>
<evidence type="ECO:0000256" key="1">
    <source>
        <dbReference type="ARBA" id="ARBA00004141"/>
    </source>
</evidence>
<evidence type="ECO:0000256" key="4">
    <source>
        <dbReference type="ARBA" id="ARBA00023136"/>
    </source>
</evidence>
<dbReference type="InterPro" id="IPR049680">
    <property type="entry name" value="FLVCR1-2_SLC49-like"/>
</dbReference>
<dbReference type="GO" id="GO:0097037">
    <property type="term" value="P:heme export"/>
    <property type="evidence" value="ECO:0007669"/>
    <property type="project" value="TreeGrafter"/>
</dbReference>
<dbReference type="Gene3D" id="1.20.1250.20">
    <property type="entry name" value="MFS general substrate transporter like domains"/>
    <property type="match status" value="2"/>
</dbReference>
<feature type="transmembrane region" description="Helical" evidence="5">
    <location>
        <begin position="69"/>
        <end position="92"/>
    </location>
</feature>
<keyword evidence="3 5" id="KW-1133">Transmembrane helix</keyword>
<reference evidence="7 8" key="1">
    <citation type="journal article" date="2022" name="Nat. Ecol. Evol.">
        <title>A masculinizing supergene underlies an exaggerated male reproductive morph in a spider.</title>
        <authorList>
            <person name="Hendrickx F."/>
            <person name="De Corte Z."/>
            <person name="Sonet G."/>
            <person name="Van Belleghem S.M."/>
            <person name="Kostlbacher S."/>
            <person name="Vangestel C."/>
        </authorList>
    </citation>
    <scope>NUCLEOTIDE SEQUENCE [LARGE SCALE GENOMIC DNA]</scope>
    <source>
        <strain evidence="7">W744_W776</strain>
    </source>
</reference>
<gene>
    <name evidence="7" type="ORF">JTE90_011907</name>
</gene>
<dbReference type="SUPFAM" id="SSF103473">
    <property type="entry name" value="MFS general substrate transporter"/>
    <property type="match status" value="1"/>
</dbReference>
<feature type="transmembrane region" description="Helical" evidence="5">
    <location>
        <begin position="379"/>
        <end position="400"/>
    </location>
</feature>
<feature type="transmembrane region" description="Helical" evidence="5">
    <location>
        <begin position="202"/>
        <end position="220"/>
    </location>
</feature>
<evidence type="ECO:0000313" key="8">
    <source>
        <dbReference type="Proteomes" id="UP000827092"/>
    </source>
</evidence>
<dbReference type="AlphaFoldDB" id="A0AAV6V0D6"/>
<feature type="domain" description="Major facilitator superfamily (MFS) profile" evidence="6">
    <location>
        <begin position="34"/>
        <end position="438"/>
    </location>
</feature>
<feature type="transmembrane region" description="Helical" evidence="5">
    <location>
        <begin position="32"/>
        <end position="49"/>
    </location>
</feature>